<name>A0ABU1JLX3_9PROT</name>
<sequence length="304" mass="31843">MTKFALAAVALTLAAAAPAAAEPPGLPAGFESRMIAVPGAEIFVQSGGAGDPVVLLHGHPESGDMWGPLAAVLARDHTVIVPDLRGLGRSSRPPDGYDARTQAGDIRAVVQALGFDRAVLVGHDLGGIVAYAYAVRYPDAVSRLVFMEAPVPGVDPWDEVLAIPALWHWNFGGPDAERLVAGRERIYFDHFWNAFAADPAKIGDDTRDHYAAQYAAPGGMRAAFAQFAAFGEDARDNAMAGQGTLAMPVLAVGGEKAFGAYPAAFMRSVASDVKAVVLPGTGHWLMEEAPDATVALVRGFIDGE</sequence>
<evidence type="ECO:0000313" key="3">
    <source>
        <dbReference type="EMBL" id="MDR6288540.1"/>
    </source>
</evidence>
<keyword evidence="4" id="KW-1185">Reference proteome</keyword>
<dbReference type="SUPFAM" id="SSF53474">
    <property type="entry name" value="alpha/beta-Hydrolases"/>
    <property type="match status" value="1"/>
</dbReference>
<dbReference type="Pfam" id="PF00561">
    <property type="entry name" value="Abhydrolase_1"/>
    <property type="match status" value="1"/>
</dbReference>
<dbReference type="PRINTS" id="PR00111">
    <property type="entry name" value="ABHYDROLASE"/>
</dbReference>
<feature type="signal peptide" evidence="1">
    <location>
        <begin position="1"/>
        <end position="21"/>
    </location>
</feature>
<protein>
    <submittedName>
        <fullName evidence="3">Pimeloyl-ACP methyl ester carboxylesterase</fullName>
    </submittedName>
</protein>
<comment type="caution">
    <text evidence="3">The sequence shown here is derived from an EMBL/GenBank/DDBJ whole genome shotgun (WGS) entry which is preliminary data.</text>
</comment>
<dbReference type="RefSeq" id="WP_309792544.1">
    <property type="nucleotide sequence ID" value="NZ_JAVDPW010000002.1"/>
</dbReference>
<gene>
    <name evidence="3" type="ORF">E9232_001047</name>
</gene>
<dbReference type="InterPro" id="IPR050266">
    <property type="entry name" value="AB_hydrolase_sf"/>
</dbReference>
<reference evidence="3 4" key="1">
    <citation type="submission" date="2023-07" db="EMBL/GenBank/DDBJ databases">
        <title>Sorghum-associated microbial communities from plants grown in Nebraska, USA.</title>
        <authorList>
            <person name="Schachtman D."/>
        </authorList>
    </citation>
    <scope>NUCLEOTIDE SEQUENCE [LARGE SCALE GENOMIC DNA]</scope>
    <source>
        <strain evidence="3 4">584</strain>
    </source>
</reference>
<dbReference type="InterPro" id="IPR029058">
    <property type="entry name" value="AB_hydrolase_fold"/>
</dbReference>
<dbReference type="Gene3D" id="3.40.50.1820">
    <property type="entry name" value="alpha/beta hydrolase"/>
    <property type="match status" value="1"/>
</dbReference>
<dbReference type="PANTHER" id="PTHR43798">
    <property type="entry name" value="MONOACYLGLYCEROL LIPASE"/>
    <property type="match status" value="1"/>
</dbReference>
<evidence type="ECO:0000256" key="1">
    <source>
        <dbReference type="SAM" id="SignalP"/>
    </source>
</evidence>
<dbReference type="PANTHER" id="PTHR43798:SF33">
    <property type="entry name" value="HYDROLASE, PUTATIVE (AFU_ORTHOLOGUE AFUA_2G14860)-RELATED"/>
    <property type="match status" value="1"/>
</dbReference>
<dbReference type="PRINTS" id="PR00412">
    <property type="entry name" value="EPOXHYDRLASE"/>
</dbReference>
<proteinExistence type="predicted"/>
<dbReference type="InterPro" id="IPR000639">
    <property type="entry name" value="Epox_hydrolase-like"/>
</dbReference>
<feature type="chain" id="PRO_5045842706" evidence="1">
    <location>
        <begin position="22"/>
        <end position="304"/>
    </location>
</feature>
<dbReference type="Proteomes" id="UP001262410">
    <property type="component" value="Unassembled WGS sequence"/>
</dbReference>
<keyword evidence="1" id="KW-0732">Signal</keyword>
<accession>A0ABU1JLX3</accession>
<feature type="domain" description="AB hydrolase-1" evidence="2">
    <location>
        <begin position="52"/>
        <end position="290"/>
    </location>
</feature>
<evidence type="ECO:0000259" key="2">
    <source>
        <dbReference type="Pfam" id="PF00561"/>
    </source>
</evidence>
<organism evidence="3 4">
    <name type="scientific">Inquilinus ginsengisoli</name>
    <dbReference type="NCBI Taxonomy" id="363840"/>
    <lineage>
        <taxon>Bacteria</taxon>
        <taxon>Pseudomonadati</taxon>
        <taxon>Pseudomonadota</taxon>
        <taxon>Alphaproteobacteria</taxon>
        <taxon>Rhodospirillales</taxon>
        <taxon>Rhodospirillaceae</taxon>
        <taxon>Inquilinus</taxon>
    </lineage>
</organism>
<evidence type="ECO:0000313" key="4">
    <source>
        <dbReference type="Proteomes" id="UP001262410"/>
    </source>
</evidence>
<dbReference type="InterPro" id="IPR000073">
    <property type="entry name" value="AB_hydrolase_1"/>
</dbReference>
<dbReference type="EMBL" id="JAVDPW010000002">
    <property type="protein sequence ID" value="MDR6288540.1"/>
    <property type="molecule type" value="Genomic_DNA"/>
</dbReference>